<dbReference type="AlphaFoldDB" id="A0A7S4QBT7"/>
<name>A0A7S4QBT7_9DINO</name>
<organism evidence="1">
    <name type="scientific">Alexandrium monilatum</name>
    <dbReference type="NCBI Taxonomy" id="311494"/>
    <lineage>
        <taxon>Eukaryota</taxon>
        <taxon>Sar</taxon>
        <taxon>Alveolata</taxon>
        <taxon>Dinophyceae</taxon>
        <taxon>Gonyaulacales</taxon>
        <taxon>Pyrocystaceae</taxon>
        <taxon>Alexandrium</taxon>
    </lineage>
</organism>
<dbReference type="EMBL" id="HBNR01026464">
    <property type="protein sequence ID" value="CAE4578739.1"/>
    <property type="molecule type" value="Transcribed_RNA"/>
</dbReference>
<gene>
    <name evidence="1" type="ORF">AMON00008_LOCUS17882</name>
</gene>
<protein>
    <submittedName>
        <fullName evidence="1">Uncharacterized protein</fullName>
    </submittedName>
</protein>
<proteinExistence type="predicted"/>
<sequence>MSTGLIEKLSQRSLKGAAGARTQEVDLGWCKEMVLVHPEGGPQVYREDGSFGFLKTRGPGWGRPMGGCGTGGKHWSSLSSTEKKVSIEVAAKINASMKERYGEDYFARAELPSKKQIQAVLRTMGAQAS</sequence>
<reference evidence="1" key="1">
    <citation type="submission" date="2021-01" db="EMBL/GenBank/DDBJ databases">
        <authorList>
            <person name="Corre E."/>
            <person name="Pelletier E."/>
            <person name="Niang G."/>
            <person name="Scheremetjew M."/>
            <person name="Finn R."/>
            <person name="Kale V."/>
            <person name="Holt S."/>
            <person name="Cochrane G."/>
            <person name="Meng A."/>
            <person name="Brown T."/>
            <person name="Cohen L."/>
        </authorList>
    </citation>
    <scope>NUCLEOTIDE SEQUENCE</scope>
    <source>
        <strain evidence="1">CCMP3105</strain>
    </source>
</reference>
<accession>A0A7S4QBT7</accession>
<evidence type="ECO:0000313" key="1">
    <source>
        <dbReference type="EMBL" id="CAE4578739.1"/>
    </source>
</evidence>